<keyword evidence="1" id="KW-0472">Membrane</keyword>
<dbReference type="Proteomes" id="UP001240250">
    <property type="component" value="Unassembled WGS sequence"/>
</dbReference>
<gene>
    <name evidence="2" type="ORF">JO380_002425</name>
</gene>
<dbReference type="RefSeq" id="WP_046529118.1">
    <property type="nucleotide sequence ID" value="NZ_CP084585.1"/>
</dbReference>
<comment type="caution">
    <text evidence="2">The sequence shown here is derived from an EMBL/GenBank/DDBJ whole genome shotgun (WGS) entry which is preliminary data.</text>
</comment>
<accession>A0ABU0GL14</accession>
<reference evidence="2 3" key="1">
    <citation type="submission" date="2023-07" db="EMBL/GenBank/DDBJ databases">
        <title>Sequencing the genomes of 1000 actinobacteria strains.</title>
        <authorList>
            <person name="Klenk H.-P."/>
        </authorList>
    </citation>
    <scope>NUCLEOTIDE SEQUENCE [LARGE SCALE GENOMIC DNA]</scope>
    <source>
        <strain evidence="2 3">DSM 14785</strain>
    </source>
</reference>
<evidence type="ECO:0000313" key="3">
    <source>
        <dbReference type="Proteomes" id="UP001240250"/>
    </source>
</evidence>
<evidence type="ECO:0000256" key="1">
    <source>
        <dbReference type="SAM" id="Phobius"/>
    </source>
</evidence>
<keyword evidence="2" id="KW-0560">Oxidoreductase</keyword>
<evidence type="ECO:0000313" key="2">
    <source>
        <dbReference type="EMBL" id="MDQ0426044.1"/>
    </source>
</evidence>
<dbReference type="GO" id="GO:0004497">
    <property type="term" value="F:monooxygenase activity"/>
    <property type="evidence" value="ECO:0007669"/>
    <property type="project" value="UniProtKB-KW"/>
</dbReference>
<keyword evidence="1" id="KW-0812">Transmembrane</keyword>
<keyword evidence="1" id="KW-1133">Transmembrane helix</keyword>
<feature type="transmembrane region" description="Helical" evidence="1">
    <location>
        <begin position="38"/>
        <end position="61"/>
    </location>
</feature>
<feature type="transmembrane region" description="Helical" evidence="1">
    <location>
        <begin position="12"/>
        <end position="32"/>
    </location>
</feature>
<name>A0ABU0GL14_9CELL</name>
<dbReference type="EMBL" id="JAUSVM010000001">
    <property type="protein sequence ID" value="MDQ0426044.1"/>
    <property type="molecule type" value="Genomic_DNA"/>
</dbReference>
<keyword evidence="3" id="KW-1185">Reference proteome</keyword>
<organism evidence="2 3">
    <name type="scientific">Cellulomonas iranensis</name>
    <dbReference type="NCBI Taxonomy" id="76862"/>
    <lineage>
        <taxon>Bacteria</taxon>
        <taxon>Bacillati</taxon>
        <taxon>Actinomycetota</taxon>
        <taxon>Actinomycetes</taxon>
        <taxon>Micrococcales</taxon>
        <taxon>Cellulomonadaceae</taxon>
        <taxon>Cellulomonas</taxon>
    </lineage>
</organism>
<proteinExistence type="predicted"/>
<sequence>MRPLPLLPRIAVTWLAIFPLVVVARALLRPVVDGWPDVAATALLMAVVVPVAVLVAVPALTRAYTALRGSRAPRAAQPGTPR</sequence>
<keyword evidence="2" id="KW-0503">Monooxygenase</keyword>
<protein>
    <submittedName>
        <fullName evidence="2">Antibiotic biosynthesis monooxygenase (ABM) superfamily enzyme</fullName>
    </submittedName>
</protein>